<evidence type="ECO:0000256" key="1">
    <source>
        <dbReference type="SAM" id="MobiDB-lite"/>
    </source>
</evidence>
<name>A0ABV2UMP6_9ACTN</name>
<sequence length="160" mass="18142">MNLQPLLDTLGIQEDAARARDDGLRTQIPALQARLREAGPCRQYLRQRGSRQTIAEKADSQAARPRKGSRGGRPPAFYQDRYKKRNSMHRFTGHLPLGQCLPLNSHFYAAGRRWRRVQIAHEHTLPAERLKRPHQFVSRSAGQLLGAVRATIGCVPFARD</sequence>
<evidence type="ECO:0008006" key="4">
    <source>
        <dbReference type="Google" id="ProtNLM"/>
    </source>
</evidence>
<keyword evidence="3" id="KW-1185">Reference proteome</keyword>
<gene>
    <name evidence="2" type="ORF">ABZV61_42055</name>
</gene>
<evidence type="ECO:0000313" key="3">
    <source>
        <dbReference type="Proteomes" id="UP001550044"/>
    </source>
</evidence>
<dbReference type="Proteomes" id="UP001550044">
    <property type="component" value="Unassembled WGS sequence"/>
</dbReference>
<evidence type="ECO:0000313" key="2">
    <source>
        <dbReference type="EMBL" id="MET8439128.1"/>
    </source>
</evidence>
<protein>
    <recommendedName>
        <fullName evidence="4">Phage virion morphogenesis protein</fullName>
    </recommendedName>
</protein>
<dbReference type="RefSeq" id="WP_356713533.1">
    <property type="nucleotide sequence ID" value="NZ_JBEXIP010000091.1"/>
</dbReference>
<comment type="caution">
    <text evidence="2">The sequence shown here is derived from an EMBL/GenBank/DDBJ whole genome shotgun (WGS) entry which is preliminary data.</text>
</comment>
<reference evidence="2 3" key="1">
    <citation type="submission" date="2024-06" db="EMBL/GenBank/DDBJ databases">
        <title>The Natural Products Discovery Center: Release of the First 8490 Sequenced Strains for Exploring Actinobacteria Biosynthetic Diversity.</title>
        <authorList>
            <person name="Kalkreuter E."/>
            <person name="Kautsar S.A."/>
            <person name="Yang D."/>
            <person name="Bader C.D."/>
            <person name="Teijaro C.N."/>
            <person name="Fluegel L."/>
            <person name="Davis C.M."/>
            <person name="Simpson J.R."/>
            <person name="Lauterbach L."/>
            <person name="Steele A.D."/>
            <person name="Gui C."/>
            <person name="Meng S."/>
            <person name="Li G."/>
            <person name="Viehrig K."/>
            <person name="Ye F."/>
            <person name="Su P."/>
            <person name="Kiefer A.F."/>
            <person name="Nichols A."/>
            <person name="Cepeda A.J."/>
            <person name="Yan W."/>
            <person name="Fan B."/>
            <person name="Jiang Y."/>
            <person name="Adhikari A."/>
            <person name="Zheng C.-J."/>
            <person name="Schuster L."/>
            <person name="Cowan T.M."/>
            <person name="Smanski M.J."/>
            <person name="Chevrette M.G."/>
            <person name="De Carvalho L.P.S."/>
            <person name="Shen B."/>
        </authorList>
    </citation>
    <scope>NUCLEOTIDE SEQUENCE [LARGE SCALE GENOMIC DNA]</scope>
    <source>
        <strain evidence="2 3">NPDC005137</strain>
    </source>
</reference>
<accession>A0ABV2UMP6</accession>
<proteinExistence type="predicted"/>
<feature type="region of interest" description="Disordered" evidence="1">
    <location>
        <begin position="47"/>
        <end position="77"/>
    </location>
</feature>
<organism evidence="2 3">
    <name type="scientific">Streptomyces sp. 900116325</name>
    <dbReference type="NCBI Taxonomy" id="3154295"/>
    <lineage>
        <taxon>Bacteria</taxon>
        <taxon>Bacillati</taxon>
        <taxon>Actinomycetota</taxon>
        <taxon>Actinomycetes</taxon>
        <taxon>Kitasatosporales</taxon>
        <taxon>Streptomycetaceae</taxon>
        <taxon>Streptomyces</taxon>
    </lineage>
</organism>
<dbReference type="EMBL" id="JBEXIP010000091">
    <property type="protein sequence ID" value="MET8439128.1"/>
    <property type="molecule type" value="Genomic_DNA"/>
</dbReference>